<gene>
    <name evidence="1" type="ORF">J2D75_12690</name>
</gene>
<reference evidence="1 2" key="1">
    <citation type="submission" date="2021-03" db="EMBL/GenBank/DDBJ databases">
        <title>The complete genome sequence of Acetobacter suratthaniensis TBRC 1719.</title>
        <authorList>
            <person name="Charoenyingcharoen P."/>
            <person name="Yukphan P."/>
        </authorList>
    </citation>
    <scope>NUCLEOTIDE SEQUENCE [LARGE SCALE GENOMIC DNA]</scope>
    <source>
        <strain evidence="1 2">TBRC 1719</strain>
    </source>
</reference>
<dbReference type="Proteomes" id="UP000664399">
    <property type="component" value="Unassembled WGS sequence"/>
</dbReference>
<evidence type="ECO:0000313" key="2">
    <source>
        <dbReference type="Proteomes" id="UP000664399"/>
    </source>
</evidence>
<dbReference type="RefSeq" id="WP_207855195.1">
    <property type="nucleotide sequence ID" value="NZ_JAFVMG010000018.1"/>
</dbReference>
<keyword evidence="2" id="KW-1185">Reference proteome</keyword>
<proteinExistence type="predicted"/>
<protein>
    <submittedName>
        <fullName evidence="1">Uncharacterized protein</fullName>
    </submittedName>
</protein>
<organism evidence="1 2">
    <name type="scientific">Acetobacter suratthaniensis</name>
    <dbReference type="NCBI Taxonomy" id="1502841"/>
    <lineage>
        <taxon>Bacteria</taxon>
        <taxon>Pseudomonadati</taxon>
        <taxon>Pseudomonadota</taxon>
        <taxon>Alphaproteobacteria</taxon>
        <taxon>Acetobacterales</taxon>
        <taxon>Acetobacteraceae</taxon>
        <taxon>Acetobacter</taxon>
    </lineage>
</organism>
<feature type="non-terminal residue" evidence="1">
    <location>
        <position position="71"/>
    </location>
</feature>
<sequence>MRERPYSQKVIGELTALFEQSGTDAGELDRLSYELQFRNTAKARALETRVNGVMANLTRQKVPAKVGATER</sequence>
<comment type="caution">
    <text evidence="1">The sequence shown here is derived from an EMBL/GenBank/DDBJ whole genome shotgun (WGS) entry which is preliminary data.</text>
</comment>
<accession>A0ABS3LPN9</accession>
<name>A0ABS3LPN9_9PROT</name>
<dbReference type="EMBL" id="JAFVMG010000018">
    <property type="protein sequence ID" value="MBO1329329.1"/>
    <property type="molecule type" value="Genomic_DNA"/>
</dbReference>
<evidence type="ECO:0000313" key="1">
    <source>
        <dbReference type="EMBL" id="MBO1329329.1"/>
    </source>
</evidence>